<evidence type="ECO:0000256" key="2">
    <source>
        <dbReference type="ARBA" id="ARBA00022803"/>
    </source>
</evidence>
<dbReference type="PANTHER" id="PTHR45641:SF19">
    <property type="entry name" value="NEPHROCYSTIN-3"/>
    <property type="match status" value="1"/>
</dbReference>
<dbReference type="Proteomes" id="UP001153069">
    <property type="component" value="Unassembled WGS sequence"/>
</dbReference>
<accession>A0A9N8DWK6</accession>
<proteinExistence type="predicted"/>
<dbReference type="AlphaFoldDB" id="A0A9N8DWK6"/>
<protein>
    <submittedName>
        <fullName evidence="4">Tetratricopeptide repeat</fullName>
    </submittedName>
</protein>
<dbReference type="SUPFAM" id="SSF48452">
    <property type="entry name" value="TPR-like"/>
    <property type="match status" value="2"/>
</dbReference>
<organism evidence="4 5">
    <name type="scientific">Seminavis robusta</name>
    <dbReference type="NCBI Taxonomy" id="568900"/>
    <lineage>
        <taxon>Eukaryota</taxon>
        <taxon>Sar</taxon>
        <taxon>Stramenopiles</taxon>
        <taxon>Ochrophyta</taxon>
        <taxon>Bacillariophyta</taxon>
        <taxon>Bacillariophyceae</taxon>
        <taxon>Bacillariophycidae</taxon>
        <taxon>Naviculales</taxon>
        <taxon>Naviculaceae</taxon>
        <taxon>Seminavis</taxon>
    </lineage>
</organism>
<name>A0A9N8DWK6_9STRA</name>
<feature type="region of interest" description="Disordered" evidence="3">
    <location>
        <begin position="1"/>
        <end position="25"/>
    </location>
</feature>
<dbReference type="EMBL" id="CAICTM010000334">
    <property type="protein sequence ID" value="CAB9508141.1"/>
    <property type="molecule type" value="Genomic_DNA"/>
</dbReference>
<dbReference type="Pfam" id="PF13374">
    <property type="entry name" value="TPR_10"/>
    <property type="match status" value="1"/>
</dbReference>
<evidence type="ECO:0000313" key="4">
    <source>
        <dbReference type="EMBL" id="CAB9508141.1"/>
    </source>
</evidence>
<comment type="caution">
    <text evidence="4">The sequence shown here is derived from an EMBL/GenBank/DDBJ whole genome shotgun (WGS) entry which is preliminary data.</text>
</comment>
<dbReference type="Pfam" id="PF13424">
    <property type="entry name" value="TPR_12"/>
    <property type="match status" value="1"/>
</dbReference>
<gene>
    <name evidence="4" type="ORF">SEMRO_335_G120040.1</name>
</gene>
<dbReference type="PANTHER" id="PTHR45641">
    <property type="entry name" value="TETRATRICOPEPTIDE REPEAT PROTEIN (AFU_ORTHOLOGUE AFUA_6G03870)"/>
    <property type="match status" value="1"/>
</dbReference>
<evidence type="ECO:0000313" key="5">
    <source>
        <dbReference type="Proteomes" id="UP001153069"/>
    </source>
</evidence>
<dbReference type="Gene3D" id="1.25.40.10">
    <property type="entry name" value="Tetratricopeptide repeat domain"/>
    <property type="match status" value="2"/>
</dbReference>
<keyword evidence="2" id="KW-0802">TPR repeat</keyword>
<evidence type="ECO:0000256" key="1">
    <source>
        <dbReference type="ARBA" id="ARBA00022737"/>
    </source>
</evidence>
<keyword evidence="1" id="KW-0677">Repeat</keyword>
<dbReference type="OrthoDB" id="43776at2759"/>
<dbReference type="InterPro" id="IPR011990">
    <property type="entry name" value="TPR-like_helical_dom_sf"/>
</dbReference>
<keyword evidence="5" id="KW-1185">Reference proteome</keyword>
<reference evidence="4" key="1">
    <citation type="submission" date="2020-06" db="EMBL/GenBank/DDBJ databases">
        <authorList>
            <consortium name="Plant Systems Biology data submission"/>
        </authorList>
    </citation>
    <scope>NUCLEOTIDE SEQUENCE</scope>
    <source>
        <strain evidence="4">D6</strain>
    </source>
</reference>
<sequence length="512" mass="58236">MGGSLSREDQDDAEKKGSVEPCTSSCTPGSTVLCPKAGLYWSYLPDFYQACGGRDRLQGLSTHQVCEQFVKPMVKQGDQSFCEWLESQQHPSVAAQAAVFICHDWQSEFLKIIESLECHFGPAASDGSNDDTSTRHKRPIIWMSLFSLNPHKQYSSLDNPQWFHSLQSTITEIGRTVVVMVPHPSITPNHPPLLAPPITRAWCLLELYFTGAVTPLEFAMTEHQKKQFFQTLIEHDPNDMLHQIQALIDMERSHASVAQDKQAILRHIMLQSMGMAPANALVLDQYRNWVIATCQQALNECDNDTELLQLYNVMGELYRHQGNYVRAECQLERCFQISFQFDKKKRKELQPEICKAMHNLARLYHKQEHHAEAKTLLEDCLAQRKKLLGPSHPDTLSSINLLANILLRLGGDHQQTNHAAAMALYDDCWNQRKTVLGGNHPATLASMHNRAAIWLDRHKYDKAEPLFEACLEKELQLLGRYHPHTLVTMDNMVITYERKANTNVLAQSSKLD</sequence>
<evidence type="ECO:0000256" key="3">
    <source>
        <dbReference type="SAM" id="MobiDB-lite"/>
    </source>
</evidence>